<reference evidence="1 2" key="1">
    <citation type="submission" date="2016-05" db="EMBL/GenBank/DDBJ databases">
        <title>Genome sequencing reveals origins of a unique bacterial endosymbiosis in the earliest lineages of terrestrial Fungi.</title>
        <authorList>
            <consortium name="DOE Joint Genome Institute"/>
            <person name="Uehling J."/>
            <person name="Gryganskyi A."/>
            <person name="Hameed K."/>
            <person name="Tschaplinski T."/>
            <person name="Misztal P."/>
            <person name="Wu S."/>
            <person name="Desiro A."/>
            <person name="Vande Pol N."/>
            <person name="Du Z.-Y."/>
            <person name="Zienkiewicz A."/>
            <person name="Zienkiewicz K."/>
            <person name="Morin E."/>
            <person name="Tisserant E."/>
            <person name="Splivallo R."/>
            <person name="Hainaut M."/>
            <person name="Henrissat B."/>
            <person name="Ohm R."/>
            <person name="Kuo A."/>
            <person name="Yan J."/>
            <person name="Lipzen A."/>
            <person name="Nolan M."/>
            <person name="Labutti K."/>
            <person name="Barry K."/>
            <person name="Goldstein A."/>
            <person name="Labbe J."/>
            <person name="Schadt C."/>
            <person name="Tuskan G."/>
            <person name="Grigoriev I."/>
            <person name="Martin F."/>
            <person name="Vilgalys R."/>
            <person name="Bonito G."/>
        </authorList>
    </citation>
    <scope>NUCLEOTIDE SEQUENCE [LARGE SCALE GENOMIC DNA]</scope>
    <source>
        <strain evidence="1 2">AG-77</strain>
    </source>
</reference>
<gene>
    <name evidence="1" type="ORF">K457DRAFT_12489</name>
</gene>
<evidence type="ECO:0000313" key="2">
    <source>
        <dbReference type="Proteomes" id="UP000078512"/>
    </source>
</evidence>
<keyword evidence="2" id="KW-1185">Reference proteome</keyword>
<protein>
    <submittedName>
        <fullName evidence="1">Uncharacterized protein</fullName>
    </submittedName>
</protein>
<dbReference type="Proteomes" id="UP000078512">
    <property type="component" value="Unassembled WGS sequence"/>
</dbReference>
<dbReference type="EMBL" id="KV442011">
    <property type="protein sequence ID" value="OAQ36834.1"/>
    <property type="molecule type" value="Genomic_DNA"/>
</dbReference>
<dbReference type="AlphaFoldDB" id="A0A197KKS9"/>
<evidence type="ECO:0000313" key="1">
    <source>
        <dbReference type="EMBL" id="OAQ36834.1"/>
    </source>
</evidence>
<sequence length="163" mass="18367">MGSIVSDRIAPQVQSGQSRVGLECFRQFLGSTVSDRVTIIRIRWNRGNFIDGSHAEQAIHAVLPDKFIQASLNLYDTHQRLIDLYLKDQFKGIIIKCSGAMTMTMLASLHGIKKTFVMDVNGARISETASTTRPIQKGIFPPSVTRQDHLRLRPLDTYKKNPR</sequence>
<name>A0A197KKS9_9FUNG</name>
<proteinExistence type="predicted"/>
<organism evidence="1 2">
    <name type="scientific">Linnemannia elongata AG-77</name>
    <dbReference type="NCBI Taxonomy" id="1314771"/>
    <lineage>
        <taxon>Eukaryota</taxon>
        <taxon>Fungi</taxon>
        <taxon>Fungi incertae sedis</taxon>
        <taxon>Mucoromycota</taxon>
        <taxon>Mortierellomycotina</taxon>
        <taxon>Mortierellomycetes</taxon>
        <taxon>Mortierellales</taxon>
        <taxon>Mortierellaceae</taxon>
        <taxon>Linnemannia</taxon>
    </lineage>
</organism>
<accession>A0A197KKS9</accession>